<comment type="caution">
    <text evidence="1">The sequence shown here is derived from an EMBL/GenBank/DDBJ whole genome shotgun (WGS) entry which is preliminary data.</text>
</comment>
<dbReference type="Proteomes" id="UP000664132">
    <property type="component" value="Unassembled WGS sequence"/>
</dbReference>
<accession>A0A8H7WF98</accession>
<dbReference type="AlphaFoldDB" id="A0A8H7WF98"/>
<name>A0A8H7WF98_9HELO</name>
<sequence length="219" mass="24750">MAGVASASINSIQSLTTIPILPPDCDNTLVFLTLRKISVVIDLPNLNDDDKGAVVSDVYNIQHRLLLSLNATSVIAVCDLQHAFKIAALLYLDLFIREHPNRSRLHDNLLSRLTVVLSSSRWDLKFIEFAGSLENRQIQWMKQVLTWIVFVALSASRERFARAKLVAVLGKAIPEVCRLKLDEVKAMHGRVVWRHIKCSQALEELWRENYARELALVGI</sequence>
<evidence type="ECO:0000313" key="1">
    <source>
        <dbReference type="EMBL" id="KAG4423809.1"/>
    </source>
</evidence>
<proteinExistence type="predicted"/>
<evidence type="ECO:0000313" key="2">
    <source>
        <dbReference type="Proteomes" id="UP000664132"/>
    </source>
</evidence>
<keyword evidence="2" id="KW-1185">Reference proteome</keyword>
<dbReference type="EMBL" id="JAFJYH010000029">
    <property type="protein sequence ID" value="KAG4423809.1"/>
    <property type="molecule type" value="Genomic_DNA"/>
</dbReference>
<reference evidence="1" key="1">
    <citation type="submission" date="2021-02" db="EMBL/GenBank/DDBJ databases">
        <title>Genome sequence Cadophora malorum strain M34.</title>
        <authorList>
            <person name="Stefanovic E."/>
            <person name="Vu D."/>
            <person name="Scully C."/>
            <person name="Dijksterhuis J."/>
            <person name="Roader J."/>
            <person name="Houbraken J."/>
        </authorList>
    </citation>
    <scope>NUCLEOTIDE SEQUENCE</scope>
    <source>
        <strain evidence="1">M34</strain>
    </source>
</reference>
<dbReference type="OrthoDB" id="4158087at2759"/>
<protein>
    <submittedName>
        <fullName evidence="1">Uncharacterized protein</fullName>
    </submittedName>
</protein>
<gene>
    <name evidence="1" type="ORF">IFR04_003105</name>
</gene>
<organism evidence="1 2">
    <name type="scientific">Cadophora malorum</name>
    <dbReference type="NCBI Taxonomy" id="108018"/>
    <lineage>
        <taxon>Eukaryota</taxon>
        <taxon>Fungi</taxon>
        <taxon>Dikarya</taxon>
        <taxon>Ascomycota</taxon>
        <taxon>Pezizomycotina</taxon>
        <taxon>Leotiomycetes</taxon>
        <taxon>Helotiales</taxon>
        <taxon>Ploettnerulaceae</taxon>
        <taxon>Cadophora</taxon>
    </lineage>
</organism>